<dbReference type="InterPro" id="IPR050696">
    <property type="entry name" value="FtsA/MreB"/>
</dbReference>
<organism evidence="2 3">
    <name type="scientific">Psychrosphaera saromensis</name>
    <dbReference type="NCBI Taxonomy" id="716813"/>
    <lineage>
        <taxon>Bacteria</taxon>
        <taxon>Pseudomonadati</taxon>
        <taxon>Pseudomonadota</taxon>
        <taxon>Gammaproteobacteria</taxon>
        <taxon>Alteromonadales</taxon>
        <taxon>Pseudoalteromonadaceae</taxon>
        <taxon>Psychrosphaera</taxon>
    </lineage>
</organism>
<gene>
    <name evidence="2" type="ORF">BTO11_06695</name>
</gene>
<feature type="domain" description="SHS2" evidence="1">
    <location>
        <begin position="16"/>
        <end position="183"/>
    </location>
</feature>
<dbReference type="AlphaFoldDB" id="A0A2S7UVV0"/>
<dbReference type="EMBL" id="MSCH01000003">
    <property type="protein sequence ID" value="PQJ53390.1"/>
    <property type="molecule type" value="Genomic_DNA"/>
</dbReference>
<accession>A0A2S7UVV0</accession>
<name>A0A2S7UVV0_9GAMM</name>
<dbReference type="Gene3D" id="3.30.420.40">
    <property type="match status" value="2"/>
</dbReference>
<dbReference type="GO" id="GO:0051301">
    <property type="term" value="P:cell division"/>
    <property type="evidence" value="ECO:0007669"/>
    <property type="project" value="InterPro"/>
</dbReference>
<dbReference type="PANTHER" id="PTHR32432">
    <property type="entry name" value="CELL DIVISION PROTEIN FTSA-RELATED"/>
    <property type="match status" value="1"/>
</dbReference>
<protein>
    <recommendedName>
        <fullName evidence="1">SHS2 domain-containing protein</fullName>
    </recommendedName>
</protein>
<dbReference type="Pfam" id="PF11104">
    <property type="entry name" value="PilM_2"/>
    <property type="match status" value="1"/>
</dbReference>
<dbReference type="RefSeq" id="WP_105051871.1">
    <property type="nucleotide sequence ID" value="NZ_BMYG01000003.1"/>
</dbReference>
<sequence>MWLKALKNLVCREKLYLGIDIGSSSIKAIVLFKLAGEMRLMSLVIVPLSQGTLKNKEVYGVDEFESALKSLRQFIPKPVKKAVIAITGSQVITKVIQVDRSLSEIEIEYYLYGNLKLVTEKMAGEVNIDFVVLGKNKIDENLKDVFVVVAKKNLIDSRTAALKRCGFEAAVVDLESHAITRSLQLEFSLAKQDLIGVFANLHIGEMTSLFMMLVDGELVFSRELNIGVSQLINKNADEKNATAKKNALLNISAIEKLLAQLRHCQQSYLAIFDGQLIEHWICSGGGSHFSELVTYITNSLNVNIQVCQPLNRLVASDNKVSSAKQNLMSVQGSFQVALGLAARGLV</sequence>
<dbReference type="Gene3D" id="3.30.1490.300">
    <property type="match status" value="1"/>
</dbReference>
<dbReference type="InterPro" id="IPR003494">
    <property type="entry name" value="SHS2_FtsA"/>
</dbReference>
<reference evidence="2 3" key="1">
    <citation type="submission" date="2016-12" db="EMBL/GenBank/DDBJ databases">
        <title>Diversity of luminous bacteria.</title>
        <authorList>
            <person name="Yoshizawa S."/>
            <person name="Kogure K."/>
        </authorList>
    </citation>
    <scope>NUCLEOTIDE SEQUENCE [LARGE SCALE GENOMIC DNA]</scope>
    <source>
        <strain evidence="2 3">SA4-48</strain>
    </source>
</reference>
<dbReference type="OrthoDB" id="9773403at2"/>
<evidence type="ECO:0000313" key="3">
    <source>
        <dbReference type="Proteomes" id="UP000239007"/>
    </source>
</evidence>
<dbReference type="InterPro" id="IPR005883">
    <property type="entry name" value="PilM"/>
</dbReference>
<evidence type="ECO:0000313" key="2">
    <source>
        <dbReference type="EMBL" id="PQJ53390.1"/>
    </source>
</evidence>
<evidence type="ECO:0000259" key="1">
    <source>
        <dbReference type="SMART" id="SM00842"/>
    </source>
</evidence>
<dbReference type="PANTHER" id="PTHR32432:SF3">
    <property type="entry name" value="ETHANOLAMINE UTILIZATION PROTEIN EUTJ"/>
    <property type="match status" value="1"/>
</dbReference>
<keyword evidence="3" id="KW-1185">Reference proteome</keyword>
<dbReference type="Proteomes" id="UP000239007">
    <property type="component" value="Unassembled WGS sequence"/>
</dbReference>
<dbReference type="SUPFAM" id="SSF53067">
    <property type="entry name" value="Actin-like ATPase domain"/>
    <property type="match status" value="1"/>
</dbReference>
<dbReference type="SMART" id="SM00842">
    <property type="entry name" value="FtsA"/>
    <property type="match status" value="1"/>
</dbReference>
<dbReference type="InterPro" id="IPR043129">
    <property type="entry name" value="ATPase_NBD"/>
</dbReference>
<dbReference type="PIRSF" id="PIRSF019169">
    <property type="entry name" value="PilM"/>
    <property type="match status" value="1"/>
</dbReference>
<proteinExistence type="predicted"/>
<comment type="caution">
    <text evidence="2">The sequence shown here is derived from an EMBL/GenBank/DDBJ whole genome shotgun (WGS) entry which is preliminary data.</text>
</comment>
<dbReference type="NCBIfam" id="TIGR01175">
    <property type="entry name" value="pilM"/>
    <property type="match status" value="1"/>
</dbReference>